<sequence>MALESPRKVTIFSVSRGNVSFIFGSSTFSYGFSNLDRWSAARLEMFLMLLPQDCTYDEIACVARKFKWQVPVWGNHDWSFRKFFLQCLESLDTIFEENEWSILLEKMSHRSGDFGEILNESPIKIGVTEETSNTLDGRGMKQFSNDVDFGSVDLNPVFGNLMAKDNALFDHKVAFLPV</sequence>
<protein>
    <submittedName>
        <fullName evidence="1">Uncharacterized protein</fullName>
    </submittedName>
</protein>
<gene>
    <name evidence="1" type="ORF">Tci_637853</name>
</gene>
<reference evidence="1" key="1">
    <citation type="journal article" date="2019" name="Sci. Rep.">
        <title>Draft genome of Tanacetum cinerariifolium, the natural source of mosquito coil.</title>
        <authorList>
            <person name="Yamashiro T."/>
            <person name="Shiraishi A."/>
            <person name="Satake H."/>
            <person name="Nakayama K."/>
        </authorList>
    </citation>
    <scope>NUCLEOTIDE SEQUENCE</scope>
</reference>
<name>A0A699JYD7_TANCI</name>
<dbReference type="EMBL" id="BKCJ010463604">
    <property type="protein sequence ID" value="GFA65881.1"/>
    <property type="molecule type" value="Genomic_DNA"/>
</dbReference>
<proteinExistence type="predicted"/>
<accession>A0A699JYD7</accession>
<evidence type="ECO:0000313" key="1">
    <source>
        <dbReference type="EMBL" id="GFA65881.1"/>
    </source>
</evidence>
<organism evidence="1">
    <name type="scientific">Tanacetum cinerariifolium</name>
    <name type="common">Dalmatian daisy</name>
    <name type="synonym">Chrysanthemum cinerariifolium</name>
    <dbReference type="NCBI Taxonomy" id="118510"/>
    <lineage>
        <taxon>Eukaryota</taxon>
        <taxon>Viridiplantae</taxon>
        <taxon>Streptophyta</taxon>
        <taxon>Embryophyta</taxon>
        <taxon>Tracheophyta</taxon>
        <taxon>Spermatophyta</taxon>
        <taxon>Magnoliopsida</taxon>
        <taxon>eudicotyledons</taxon>
        <taxon>Gunneridae</taxon>
        <taxon>Pentapetalae</taxon>
        <taxon>asterids</taxon>
        <taxon>campanulids</taxon>
        <taxon>Asterales</taxon>
        <taxon>Asteraceae</taxon>
        <taxon>Asteroideae</taxon>
        <taxon>Anthemideae</taxon>
        <taxon>Anthemidinae</taxon>
        <taxon>Tanacetum</taxon>
    </lineage>
</organism>
<dbReference type="AlphaFoldDB" id="A0A699JYD7"/>
<comment type="caution">
    <text evidence="1">The sequence shown here is derived from an EMBL/GenBank/DDBJ whole genome shotgun (WGS) entry which is preliminary data.</text>
</comment>